<reference evidence="2 3" key="1">
    <citation type="submission" date="2020-08" db="EMBL/GenBank/DDBJ databases">
        <title>Sequencing the genomes of 1000 actinobacteria strains.</title>
        <authorList>
            <person name="Klenk H.-P."/>
        </authorList>
    </citation>
    <scope>NUCLEOTIDE SEQUENCE [LARGE SCALE GENOMIC DNA]</scope>
    <source>
        <strain evidence="2 3">DSM 45258</strain>
    </source>
</reference>
<dbReference type="InterPro" id="IPR032466">
    <property type="entry name" value="Metal_Hydrolase"/>
</dbReference>
<dbReference type="OrthoDB" id="3451205at2"/>
<keyword evidence="3" id="KW-1185">Reference proteome</keyword>
<dbReference type="InterPro" id="IPR011059">
    <property type="entry name" value="Metal-dep_hydrolase_composite"/>
</dbReference>
<dbReference type="PANTHER" id="PTHR43135">
    <property type="entry name" value="ALPHA-D-RIBOSE 1-METHYLPHOSPHONATE 5-TRIPHOSPHATE DIPHOSPHATASE"/>
    <property type="match status" value="1"/>
</dbReference>
<evidence type="ECO:0000313" key="3">
    <source>
        <dbReference type="Proteomes" id="UP000567922"/>
    </source>
</evidence>
<dbReference type="InterPro" id="IPR006680">
    <property type="entry name" value="Amidohydro-rel"/>
</dbReference>
<evidence type="ECO:0000313" key="2">
    <source>
        <dbReference type="EMBL" id="MBB3038628.1"/>
    </source>
</evidence>
<keyword evidence="2" id="KW-0378">Hydrolase</keyword>
<feature type="domain" description="Amidohydrolase-related" evidence="1">
    <location>
        <begin position="42"/>
        <end position="358"/>
    </location>
</feature>
<dbReference type="Gene3D" id="3.20.20.140">
    <property type="entry name" value="Metal-dependent hydrolases"/>
    <property type="match status" value="1"/>
</dbReference>
<dbReference type="SUPFAM" id="SSF51556">
    <property type="entry name" value="Metallo-dependent hydrolases"/>
    <property type="match status" value="1"/>
</dbReference>
<dbReference type="EMBL" id="JACHWS010000003">
    <property type="protein sequence ID" value="MBB3038628.1"/>
    <property type="molecule type" value="Genomic_DNA"/>
</dbReference>
<dbReference type="RefSeq" id="WP_064440536.1">
    <property type="nucleotide sequence ID" value="NZ_BDDI01000008.1"/>
</dbReference>
<gene>
    <name evidence="2" type="ORF">FHU29_003097</name>
</gene>
<accession>A0A839RQX2</accession>
<dbReference type="AlphaFoldDB" id="A0A839RQX2"/>
<dbReference type="Pfam" id="PF01979">
    <property type="entry name" value="Amidohydro_1"/>
    <property type="match status" value="1"/>
</dbReference>
<sequence length="359" mass="38654">MSAFVVRGVALPEEETRELWFRDGVFQDGPIPGAESLTDDGWILPGLVDAHCHVGIRYGGGHENPDGARWQAITEARAGVLLARDAGAPVPTRFLDEEPGLPRIIRAGRHIAAPKRYIRGLGVDLDDEADLPGEVRRQAQSGDGWVKIVGDWIDREVGDLTPLWSDVVLKEAIAAAHDEGARVTAHVFGSDALPGLLAAGIDCIEHGTGLTEETIEFMARNHVSLVPTLINIENFPEIAESAARFPMYADHMRALHARGDATISAAIEAGVRVYTGTDAGGMIEHGRVVDEIASLVRVGMTAEDAIAAGSWGARSWLGAAQNYMPGERADFVVYREDPRVNLDTLREPVRVVCAGRVVA</sequence>
<evidence type="ECO:0000259" key="1">
    <source>
        <dbReference type="Pfam" id="PF01979"/>
    </source>
</evidence>
<name>A0A839RQX2_9ACTN</name>
<dbReference type="GO" id="GO:0016810">
    <property type="term" value="F:hydrolase activity, acting on carbon-nitrogen (but not peptide) bonds"/>
    <property type="evidence" value="ECO:0007669"/>
    <property type="project" value="InterPro"/>
</dbReference>
<protein>
    <submittedName>
        <fullName evidence="2">Imidazolonepropionase-like amidohydrolase</fullName>
    </submittedName>
</protein>
<dbReference type="Proteomes" id="UP000567922">
    <property type="component" value="Unassembled WGS sequence"/>
</dbReference>
<comment type="caution">
    <text evidence="2">The sequence shown here is derived from an EMBL/GenBank/DDBJ whole genome shotgun (WGS) entry which is preliminary data.</text>
</comment>
<dbReference type="PANTHER" id="PTHR43135:SF4">
    <property type="entry name" value="AMIDOHYDROLASE-RELATED DOMAIN-CONTAINING PROTEIN"/>
    <property type="match status" value="1"/>
</dbReference>
<proteinExistence type="predicted"/>
<dbReference type="Gene3D" id="2.30.40.10">
    <property type="entry name" value="Urease, subunit C, domain 1"/>
    <property type="match status" value="1"/>
</dbReference>
<organism evidence="2 3">
    <name type="scientific">Hoyosella altamirensis</name>
    <dbReference type="NCBI Taxonomy" id="616997"/>
    <lineage>
        <taxon>Bacteria</taxon>
        <taxon>Bacillati</taxon>
        <taxon>Actinomycetota</taxon>
        <taxon>Actinomycetes</taxon>
        <taxon>Mycobacteriales</taxon>
        <taxon>Hoyosellaceae</taxon>
        <taxon>Hoyosella</taxon>
    </lineage>
</organism>
<dbReference type="InterPro" id="IPR051781">
    <property type="entry name" value="Metallo-dep_Hydrolase"/>
</dbReference>